<dbReference type="PANTHER" id="PTHR32024:SF2">
    <property type="entry name" value="TRK SYSTEM POTASSIUM UPTAKE PROTEIN TRKG-RELATED"/>
    <property type="match status" value="1"/>
</dbReference>
<feature type="transmembrane region" description="Helical" evidence="9">
    <location>
        <begin position="286"/>
        <end position="305"/>
    </location>
</feature>
<dbReference type="PANTHER" id="PTHR32024">
    <property type="entry name" value="TRK SYSTEM POTASSIUM UPTAKE PROTEIN TRKG-RELATED"/>
    <property type="match status" value="1"/>
</dbReference>
<evidence type="ECO:0000256" key="2">
    <source>
        <dbReference type="ARBA" id="ARBA00009137"/>
    </source>
</evidence>
<feature type="transmembrane region" description="Helical" evidence="9">
    <location>
        <begin position="246"/>
        <end position="266"/>
    </location>
</feature>
<evidence type="ECO:0000256" key="4">
    <source>
        <dbReference type="ARBA" id="ARBA00022475"/>
    </source>
</evidence>
<feature type="transmembrane region" description="Helical" evidence="9">
    <location>
        <begin position="346"/>
        <end position="367"/>
    </location>
</feature>
<dbReference type="Proteomes" id="UP000253792">
    <property type="component" value="Unassembled WGS sequence"/>
</dbReference>
<evidence type="ECO:0000256" key="9">
    <source>
        <dbReference type="SAM" id="Phobius"/>
    </source>
</evidence>
<dbReference type="RefSeq" id="WP_114620702.1">
    <property type="nucleotide sequence ID" value="NZ_PPTP01000004.1"/>
</dbReference>
<dbReference type="Pfam" id="PF02386">
    <property type="entry name" value="TrkH"/>
    <property type="match status" value="1"/>
</dbReference>
<feature type="transmembrane region" description="Helical" evidence="9">
    <location>
        <begin position="317"/>
        <end position="334"/>
    </location>
</feature>
<dbReference type="GO" id="GO:0030001">
    <property type="term" value="P:metal ion transport"/>
    <property type="evidence" value="ECO:0007669"/>
    <property type="project" value="UniProtKB-ARBA"/>
</dbReference>
<gene>
    <name evidence="10" type="ORF">C1880_06135</name>
</gene>
<protein>
    <submittedName>
        <fullName evidence="10">Cation transporter</fullName>
    </submittedName>
</protein>
<comment type="caution">
    <text evidence="10">The sequence shown here is derived from an EMBL/GenBank/DDBJ whole genome shotgun (WGS) entry which is preliminary data.</text>
</comment>
<dbReference type="EMBL" id="PPTP01000004">
    <property type="protein sequence ID" value="RDB55780.1"/>
    <property type="molecule type" value="Genomic_DNA"/>
</dbReference>
<feature type="transmembrane region" description="Helical" evidence="9">
    <location>
        <begin position="44"/>
        <end position="64"/>
    </location>
</feature>
<keyword evidence="11" id="KW-1185">Reference proteome</keyword>
<evidence type="ECO:0000256" key="3">
    <source>
        <dbReference type="ARBA" id="ARBA00022448"/>
    </source>
</evidence>
<evidence type="ECO:0000256" key="1">
    <source>
        <dbReference type="ARBA" id="ARBA00004651"/>
    </source>
</evidence>
<evidence type="ECO:0000256" key="6">
    <source>
        <dbReference type="ARBA" id="ARBA00022989"/>
    </source>
</evidence>
<evidence type="ECO:0000256" key="7">
    <source>
        <dbReference type="ARBA" id="ARBA00023065"/>
    </source>
</evidence>
<dbReference type="OrthoDB" id="9810952at2"/>
<evidence type="ECO:0000313" key="11">
    <source>
        <dbReference type="Proteomes" id="UP000253792"/>
    </source>
</evidence>
<comment type="similarity">
    <text evidence="2">Belongs to the TrkH potassium transport family.</text>
</comment>
<dbReference type="STRING" id="1034345.GCA_000236865_00793"/>
<keyword evidence="4" id="KW-1003">Cell membrane</keyword>
<feature type="transmembrane region" description="Helical" evidence="9">
    <location>
        <begin position="216"/>
        <end position="234"/>
    </location>
</feature>
<evidence type="ECO:0000256" key="5">
    <source>
        <dbReference type="ARBA" id="ARBA00022692"/>
    </source>
</evidence>
<keyword evidence="5 9" id="KW-0812">Transmembrane</keyword>
<comment type="subcellular location">
    <subcellularLocation>
        <location evidence="1">Cell membrane</location>
        <topology evidence="1">Multi-pass membrane protein</topology>
    </subcellularLocation>
</comment>
<reference evidence="10 11" key="1">
    <citation type="journal article" date="2018" name="Elife">
        <title>Discovery and characterization of a prevalent human gut bacterial enzyme sufficient for the inactivation of a family of plant toxins.</title>
        <authorList>
            <person name="Koppel N."/>
            <person name="Bisanz J.E."/>
            <person name="Pandelia M.E."/>
            <person name="Turnbaugh P.J."/>
            <person name="Balskus E.P."/>
        </authorList>
    </citation>
    <scope>NUCLEOTIDE SEQUENCE [LARGE SCALE GENOMIC DNA]</scope>
    <source>
        <strain evidence="11">anaerobia AP69FAA</strain>
    </source>
</reference>
<dbReference type="GO" id="GO:0005886">
    <property type="term" value="C:plasma membrane"/>
    <property type="evidence" value="ECO:0007669"/>
    <property type="project" value="UniProtKB-SubCell"/>
</dbReference>
<keyword evidence="8 9" id="KW-0472">Membrane</keyword>
<feature type="transmembrane region" description="Helical" evidence="9">
    <location>
        <begin position="477"/>
        <end position="497"/>
    </location>
</feature>
<dbReference type="AlphaFoldDB" id="A0A369L8Y2"/>
<feature type="transmembrane region" description="Helical" evidence="9">
    <location>
        <begin position="135"/>
        <end position="158"/>
    </location>
</feature>
<keyword evidence="7" id="KW-0406">Ion transport</keyword>
<accession>A0A369L8Y2</accession>
<organism evidence="10 11">
    <name type="scientific">Senegalimassilia anaerobia</name>
    <dbReference type="NCBI Taxonomy" id="1473216"/>
    <lineage>
        <taxon>Bacteria</taxon>
        <taxon>Bacillati</taxon>
        <taxon>Actinomycetota</taxon>
        <taxon>Coriobacteriia</taxon>
        <taxon>Coriobacteriales</taxon>
        <taxon>Coriobacteriaceae</taxon>
        <taxon>Senegalimassilia</taxon>
    </lineage>
</organism>
<keyword evidence="6 9" id="KW-1133">Transmembrane helix</keyword>
<name>A0A369L8Y2_9ACTN</name>
<dbReference type="GO" id="GO:0008324">
    <property type="term" value="F:monoatomic cation transmembrane transporter activity"/>
    <property type="evidence" value="ECO:0007669"/>
    <property type="project" value="InterPro"/>
</dbReference>
<feature type="transmembrane region" description="Helical" evidence="9">
    <location>
        <begin position="76"/>
        <end position="97"/>
    </location>
</feature>
<proteinExistence type="inferred from homology"/>
<keyword evidence="3" id="KW-0813">Transport</keyword>
<dbReference type="InterPro" id="IPR003445">
    <property type="entry name" value="Cat_transpt"/>
</dbReference>
<feature type="transmembrane region" description="Helical" evidence="9">
    <location>
        <begin position="414"/>
        <end position="437"/>
    </location>
</feature>
<evidence type="ECO:0000313" key="10">
    <source>
        <dbReference type="EMBL" id="RDB55780.1"/>
    </source>
</evidence>
<feature type="transmembrane region" description="Helical" evidence="9">
    <location>
        <begin position="12"/>
        <end position="38"/>
    </location>
</feature>
<feature type="transmembrane region" description="Helical" evidence="9">
    <location>
        <begin position="190"/>
        <end position="210"/>
    </location>
</feature>
<evidence type="ECO:0000256" key="8">
    <source>
        <dbReference type="ARBA" id="ARBA00023136"/>
    </source>
</evidence>
<sequence>MWQRFTWYDVRVIGHYLGMLVLFSSVALIVPLVTAIVFREWTPASHYLLSIGLSLIVGSALRFLRIEPGRLNRQQALVVTGLAWVVLAFMATIPLYLSGHYNTFLDAMFDGVSGITTTGVSIISDLDHLSCADSMWRFVTILLGGLGLVVVALSFGLFGKRSGASLYMSEGRSEHVVPNIVQTAQFIAKLSLGFICVGTAVLAVMCALAGMEASRAFLNGLWLAISSFCTGGFAPMSTSILYYHSFPIEVVLMLLMIIGSVNFVLHSELWKGHLNVYFRDMEIRTMFIWIAVMTLVFAASVSASSDFSNLATMMRRGVFLIVSAFSTTGFQNVTTNQLTTSLTSGAFLVIAALMCVGGGAGSTSGGIKFNRMGLIIKSLVATVKETLAPDSARVVVSYYHLGRRILSPEVVKQAMTVFVLYVVTYAVGALVGIAHGYDATQSIFESVAMASNGGISSGVCSQGMPASLELFYMLEMWAGRLEFLTLIALIVEVVVTLDPRRVVKSRLVRRS</sequence>